<dbReference type="OrthoDB" id="713772at2"/>
<dbReference type="AlphaFoldDB" id="A0A4R4K3Z3"/>
<dbReference type="SUPFAM" id="SSF52047">
    <property type="entry name" value="RNI-like"/>
    <property type="match status" value="1"/>
</dbReference>
<feature type="domain" description="GH29D-like beta-sandwich" evidence="3">
    <location>
        <begin position="500"/>
        <end position="556"/>
    </location>
</feature>
<dbReference type="PANTHER" id="PTHR35889">
    <property type="entry name" value="CYCLOINULO-OLIGOSACCHARIDE FRUCTANOTRANSFERASE-RELATED"/>
    <property type="match status" value="1"/>
</dbReference>
<feature type="domain" description="Cytochrome C Planctomycete-type" evidence="2">
    <location>
        <begin position="203"/>
        <end position="262"/>
    </location>
</feature>
<evidence type="ECO:0000313" key="4">
    <source>
        <dbReference type="EMBL" id="TDB61171.1"/>
    </source>
</evidence>
<evidence type="ECO:0000259" key="2">
    <source>
        <dbReference type="Pfam" id="PF07635"/>
    </source>
</evidence>
<dbReference type="Gene3D" id="3.80.10.10">
    <property type="entry name" value="Ribonuclease Inhibitor"/>
    <property type="match status" value="1"/>
</dbReference>
<evidence type="ECO:0000259" key="3">
    <source>
        <dbReference type="Pfam" id="PF13290"/>
    </source>
</evidence>
<sequence length="724" mass="79968">MNQKIRILAEQILVAMGIFIAFLLLFESKLMLPLWLQSAGRLHPLLLHFPIVLLVVALLMSFFENQFDAAGRLVVQQLSRTIYLTGVFLAGVTVVFGIFLSQEGGYAAEPLQGHKWTGSGLYFAGIGTYFLIYIRPISQTFARVASVFVVVGLIVTGHLGATLTHGEGYVLAPFQTKTLTTTVALEDAIVFEHVIQPILEQKCISCHNEDKQKGELLLVSQEALLKGGKSGKLFVAGNPEISLLLQRIHLPMNEKKHMPPTGKVQLTEEEKTLLALWIQAKANFKLKITDLPATDSLRLVASRLLSPATLPEERYAFEPADAQTLARLQTDYRTIAPLAVGSPAVAVNVYNQAQFSRKTLEELLEIQEQVVSLTLAKMPVTDADLDLIASFKNLRKLNLNFTEIAGTTLPKLSALPSLHTLTLTGTKVTFGQLAKNLPQLKSLKQVSVWDTDLTPQEQTKLQKLFPGISFALGFQEESAAPLQLNPPQVQNQTLVFNQKLPVKLMHPIRDVEIRYTTDGSEPDSLTSPVFKSLIITENTKLVARAFKKGWYGSSSVSFDFLKNSFQPDSLRLLYPLNRVHLAEGAHTFFDGKLGAIGANNPAWANFWAGARAQDMGVEARFDNPVTISSFGLHYMIEEDTGIFPPEWVEVWGGNDPEHVKLLMKLKPPMPAKGDSPTLKIAQGSCVPVSVKYLKIVARPLTAIPAWHRSKGNKALLLVDELFLN</sequence>
<feature type="transmembrane region" description="Helical" evidence="1">
    <location>
        <begin position="45"/>
        <end position="63"/>
    </location>
</feature>
<protein>
    <submittedName>
        <fullName evidence="4">Cytochrome C</fullName>
    </submittedName>
</protein>
<evidence type="ECO:0000256" key="1">
    <source>
        <dbReference type="SAM" id="Phobius"/>
    </source>
</evidence>
<name>A0A4R4K3Z3_9BACT</name>
<dbReference type="EMBL" id="SMJU01000015">
    <property type="protein sequence ID" value="TDB61171.1"/>
    <property type="molecule type" value="Genomic_DNA"/>
</dbReference>
<dbReference type="PANTHER" id="PTHR35889:SF3">
    <property type="entry name" value="F-BOX DOMAIN-CONTAINING PROTEIN"/>
    <property type="match status" value="1"/>
</dbReference>
<comment type="caution">
    <text evidence="4">The sequence shown here is derived from an EMBL/GenBank/DDBJ whole genome shotgun (WGS) entry which is preliminary data.</text>
</comment>
<feature type="transmembrane region" description="Helical" evidence="1">
    <location>
        <begin position="83"/>
        <end position="101"/>
    </location>
</feature>
<feature type="transmembrane region" description="Helical" evidence="1">
    <location>
        <begin position="141"/>
        <end position="161"/>
    </location>
</feature>
<dbReference type="Pfam" id="PF13290">
    <property type="entry name" value="CHB_HEX_C_1"/>
    <property type="match status" value="1"/>
</dbReference>
<dbReference type="Pfam" id="PF07635">
    <property type="entry name" value="PSCyt1"/>
    <property type="match status" value="1"/>
</dbReference>
<feature type="transmembrane region" description="Helical" evidence="1">
    <location>
        <begin position="7"/>
        <end position="25"/>
    </location>
</feature>
<keyword evidence="1" id="KW-1133">Transmembrane helix</keyword>
<dbReference type="InterPro" id="IPR059177">
    <property type="entry name" value="GH29D-like_dom"/>
</dbReference>
<organism evidence="4 5">
    <name type="scientific">Arundinibacter roseus</name>
    <dbReference type="NCBI Taxonomy" id="2070510"/>
    <lineage>
        <taxon>Bacteria</taxon>
        <taxon>Pseudomonadati</taxon>
        <taxon>Bacteroidota</taxon>
        <taxon>Cytophagia</taxon>
        <taxon>Cytophagales</taxon>
        <taxon>Spirosomataceae</taxon>
        <taxon>Arundinibacter</taxon>
    </lineage>
</organism>
<keyword evidence="1" id="KW-0812">Transmembrane</keyword>
<evidence type="ECO:0000313" key="5">
    <source>
        <dbReference type="Proteomes" id="UP000295706"/>
    </source>
</evidence>
<reference evidence="4 5" key="1">
    <citation type="submission" date="2019-02" db="EMBL/GenBank/DDBJ databases">
        <title>Arundinibacter roseus gen. nov., sp. nov., a new member of the family Cytophagaceae.</title>
        <authorList>
            <person name="Szuroczki S."/>
            <person name="Khayer B."/>
            <person name="Sproer C."/>
            <person name="Toumi M."/>
            <person name="Szabo A."/>
            <person name="Felfoldi T."/>
            <person name="Schumann P."/>
            <person name="Toth E."/>
        </authorList>
    </citation>
    <scope>NUCLEOTIDE SEQUENCE [LARGE SCALE GENOMIC DNA]</scope>
    <source>
        <strain evidence="4 5">DMA-k-7a</strain>
    </source>
</reference>
<proteinExistence type="predicted"/>
<gene>
    <name evidence="4" type="ORF">EZE20_20115</name>
</gene>
<dbReference type="Proteomes" id="UP000295706">
    <property type="component" value="Unassembled WGS sequence"/>
</dbReference>
<feature type="transmembrane region" description="Helical" evidence="1">
    <location>
        <begin position="116"/>
        <end position="134"/>
    </location>
</feature>
<keyword evidence="5" id="KW-1185">Reference proteome</keyword>
<accession>A0A4R4K3Z3</accession>
<dbReference type="RefSeq" id="WP_132121081.1">
    <property type="nucleotide sequence ID" value="NZ_SMJU01000015.1"/>
</dbReference>
<keyword evidence="1" id="KW-0472">Membrane</keyword>
<dbReference type="InterPro" id="IPR011429">
    <property type="entry name" value="Cyt_c_Planctomycete-type"/>
</dbReference>
<dbReference type="InterPro" id="IPR032675">
    <property type="entry name" value="LRR_dom_sf"/>
</dbReference>